<feature type="compositionally biased region" description="Low complexity" evidence="1">
    <location>
        <begin position="174"/>
        <end position="198"/>
    </location>
</feature>
<name>A0A0U9HRE9_KLENI</name>
<dbReference type="Proteomes" id="UP000054558">
    <property type="component" value="Unassembled WGS sequence"/>
</dbReference>
<evidence type="ECO:0000256" key="1">
    <source>
        <dbReference type="SAM" id="MobiDB-lite"/>
    </source>
</evidence>
<organism evidence="2 3">
    <name type="scientific">Klebsormidium nitens</name>
    <name type="common">Green alga</name>
    <name type="synonym">Ulothrix nitens</name>
    <dbReference type="NCBI Taxonomy" id="105231"/>
    <lineage>
        <taxon>Eukaryota</taxon>
        <taxon>Viridiplantae</taxon>
        <taxon>Streptophyta</taxon>
        <taxon>Klebsormidiophyceae</taxon>
        <taxon>Klebsormidiales</taxon>
        <taxon>Klebsormidiaceae</taxon>
        <taxon>Klebsormidium</taxon>
    </lineage>
</organism>
<feature type="region of interest" description="Disordered" evidence="1">
    <location>
        <begin position="1"/>
        <end position="22"/>
    </location>
</feature>
<dbReference type="AlphaFoldDB" id="A0A0U9HRE9"/>
<evidence type="ECO:0000313" key="2">
    <source>
        <dbReference type="EMBL" id="GAQ78029.1"/>
    </source>
</evidence>
<reference evidence="2 3" key="1">
    <citation type="journal article" date="2014" name="Nat. Commun.">
        <title>Klebsormidium flaccidum genome reveals primary factors for plant terrestrial adaptation.</title>
        <authorList>
            <person name="Hori K."/>
            <person name="Maruyama F."/>
            <person name="Fujisawa T."/>
            <person name="Togashi T."/>
            <person name="Yamamoto N."/>
            <person name="Seo M."/>
            <person name="Sato S."/>
            <person name="Yamada T."/>
            <person name="Mori H."/>
            <person name="Tajima N."/>
            <person name="Moriyama T."/>
            <person name="Ikeuchi M."/>
            <person name="Watanabe M."/>
            <person name="Wada H."/>
            <person name="Kobayashi K."/>
            <person name="Saito M."/>
            <person name="Masuda T."/>
            <person name="Sasaki-Sekimoto Y."/>
            <person name="Mashiguchi K."/>
            <person name="Awai K."/>
            <person name="Shimojima M."/>
            <person name="Masuda S."/>
            <person name="Iwai M."/>
            <person name="Nobusawa T."/>
            <person name="Narise T."/>
            <person name="Kondo S."/>
            <person name="Saito H."/>
            <person name="Sato R."/>
            <person name="Murakawa M."/>
            <person name="Ihara Y."/>
            <person name="Oshima-Yamada Y."/>
            <person name="Ohtaka K."/>
            <person name="Satoh M."/>
            <person name="Sonobe K."/>
            <person name="Ishii M."/>
            <person name="Ohtani R."/>
            <person name="Kanamori-Sato M."/>
            <person name="Honoki R."/>
            <person name="Miyazaki D."/>
            <person name="Mochizuki H."/>
            <person name="Umetsu J."/>
            <person name="Higashi K."/>
            <person name="Shibata D."/>
            <person name="Kamiya Y."/>
            <person name="Sato N."/>
            <person name="Nakamura Y."/>
            <person name="Tabata S."/>
            <person name="Ida S."/>
            <person name="Kurokawa K."/>
            <person name="Ohta H."/>
        </authorList>
    </citation>
    <scope>NUCLEOTIDE SEQUENCE [LARGE SCALE GENOMIC DNA]</scope>
    <source>
        <strain evidence="2 3">NIES-2285</strain>
    </source>
</reference>
<feature type="region of interest" description="Disordered" evidence="1">
    <location>
        <begin position="152"/>
        <end position="205"/>
    </location>
</feature>
<evidence type="ECO:0000313" key="3">
    <source>
        <dbReference type="Proteomes" id="UP000054558"/>
    </source>
</evidence>
<feature type="compositionally biased region" description="Low complexity" evidence="1">
    <location>
        <begin position="8"/>
        <end position="22"/>
    </location>
</feature>
<sequence>MASEAEQSAAVPSASDAAKDASVAAAKDRLARLELERNELQRGQLHQRQADPEILPDAEKLGLTTLKLLLRTLTLSPRSATPISLDVSASGSQQQPAPELRGRLEGVAKAEASYALLDSLLSAVRAGFSIGAPSFGSAVHSSHSSLRRPITSAADMASSSMAISEEASAKRSGPATNQAANQPANQAADQPRNRAANPPANPPAN</sequence>
<accession>A0A0U9HRE9</accession>
<proteinExistence type="predicted"/>
<feature type="compositionally biased region" description="Low complexity" evidence="1">
    <location>
        <begin position="152"/>
        <end position="166"/>
    </location>
</feature>
<keyword evidence="3" id="KW-1185">Reference proteome</keyword>
<gene>
    <name evidence="2" type="ORF">KFL_000060960</name>
</gene>
<protein>
    <submittedName>
        <fullName evidence="2">Uncharacterized protein</fullName>
    </submittedName>
</protein>
<dbReference type="EMBL" id="DF236955">
    <property type="protein sequence ID" value="GAQ78029.1"/>
    <property type="molecule type" value="Genomic_DNA"/>
</dbReference>